<dbReference type="SUPFAM" id="SSF51445">
    <property type="entry name" value="(Trans)glycosidases"/>
    <property type="match status" value="1"/>
</dbReference>
<dbReference type="Pfam" id="PF00933">
    <property type="entry name" value="Glyco_hydro_3"/>
    <property type="match status" value="1"/>
</dbReference>
<evidence type="ECO:0000256" key="3">
    <source>
        <dbReference type="ARBA" id="ARBA00012744"/>
    </source>
</evidence>
<reference evidence="9" key="1">
    <citation type="submission" date="2018-05" db="EMBL/GenBank/DDBJ databases">
        <authorList>
            <person name="Lanie J.A."/>
            <person name="Ng W.-L."/>
            <person name="Kazmierczak K.M."/>
            <person name="Andrzejewski T.M."/>
            <person name="Davidsen T.M."/>
            <person name="Wayne K.J."/>
            <person name="Tettelin H."/>
            <person name="Glass J.I."/>
            <person name="Rusch D."/>
            <person name="Podicherti R."/>
            <person name="Tsui H.-C.T."/>
            <person name="Winkler M.E."/>
        </authorList>
    </citation>
    <scope>NUCLEOTIDE SEQUENCE</scope>
</reference>
<comment type="similarity">
    <text evidence="2">Belongs to the glycosyl hydrolase 3 family.</text>
</comment>
<dbReference type="AlphaFoldDB" id="A0A381TG90"/>
<accession>A0A381TG90</accession>
<dbReference type="EC" id="3.2.1.21" evidence="3"/>
<dbReference type="PROSITE" id="PS00775">
    <property type="entry name" value="GLYCOSYL_HYDROL_F3"/>
    <property type="match status" value="1"/>
</dbReference>
<dbReference type="PANTHER" id="PTHR30620:SF16">
    <property type="entry name" value="LYSOSOMAL BETA GLUCOSIDASE"/>
    <property type="match status" value="1"/>
</dbReference>
<organism evidence="9">
    <name type="scientific">marine metagenome</name>
    <dbReference type="NCBI Taxonomy" id="408172"/>
    <lineage>
        <taxon>unclassified sequences</taxon>
        <taxon>metagenomes</taxon>
        <taxon>ecological metagenomes</taxon>
    </lineage>
</organism>
<dbReference type="Pfam" id="PF01915">
    <property type="entry name" value="Glyco_hydro_3_C"/>
    <property type="match status" value="1"/>
</dbReference>
<dbReference type="InterPro" id="IPR019800">
    <property type="entry name" value="Glyco_hydro_3_AS"/>
</dbReference>
<dbReference type="InterPro" id="IPR051915">
    <property type="entry name" value="Cellulose_Degrad_GH3"/>
</dbReference>
<keyword evidence="6" id="KW-0326">Glycosidase</keyword>
<dbReference type="InterPro" id="IPR036881">
    <property type="entry name" value="Glyco_hydro_3_C_sf"/>
</dbReference>
<dbReference type="PANTHER" id="PTHR30620">
    <property type="entry name" value="PERIPLASMIC BETA-GLUCOSIDASE-RELATED"/>
    <property type="match status" value="1"/>
</dbReference>
<evidence type="ECO:0000313" key="9">
    <source>
        <dbReference type="EMBL" id="SVA12953.1"/>
    </source>
</evidence>
<dbReference type="Gene3D" id="3.20.20.300">
    <property type="entry name" value="Glycoside hydrolase, family 3, N-terminal domain"/>
    <property type="match status" value="1"/>
</dbReference>
<feature type="domain" description="Glycoside hydrolase family 3 C-terminal" evidence="8">
    <location>
        <begin position="406"/>
        <end position="608"/>
    </location>
</feature>
<dbReference type="InterPro" id="IPR036962">
    <property type="entry name" value="Glyco_hydro_3_N_sf"/>
</dbReference>
<keyword evidence="4" id="KW-0732">Signal</keyword>
<dbReference type="InterPro" id="IPR017853">
    <property type="entry name" value="GH"/>
</dbReference>
<feature type="domain" description="Glycoside hydrolase family 3 N-terminal" evidence="7">
    <location>
        <begin position="40"/>
        <end position="368"/>
    </location>
</feature>
<evidence type="ECO:0000256" key="5">
    <source>
        <dbReference type="ARBA" id="ARBA00022801"/>
    </source>
</evidence>
<evidence type="ECO:0000259" key="7">
    <source>
        <dbReference type="Pfam" id="PF00933"/>
    </source>
</evidence>
<protein>
    <recommendedName>
        <fullName evidence="3">beta-glucosidase</fullName>
        <ecNumber evidence="3">3.2.1.21</ecNumber>
    </recommendedName>
</protein>
<proteinExistence type="inferred from homology"/>
<evidence type="ECO:0000256" key="6">
    <source>
        <dbReference type="ARBA" id="ARBA00023295"/>
    </source>
</evidence>
<evidence type="ECO:0000256" key="1">
    <source>
        <dbReference type="ARBA" id="ARBA00000448"/>
    </source>
</evidence>
<keyword evidence="5" id="KW-0378">Hydrolase</keyword>
<dbReference type="Gene3D" id="3.40.50.1700">
    <property type="entry name" value="Glycoside hydrolase family 3 C-terminal domain"/>
    <property type="match status" value="1"/>
</dbReference>
<dbReference type="PRINTS" id="PR00133">
    <property type="entry name" value="GLHYDRLASE3"/>
</dbReference>
<dbReference type="SUPFAM" id="SSF52279">
    <property type="entry name" value="Beta-D-glucan exohydrolase, C-terminal domain"/>
    <property type="match status" value="1"/>
</dbReference>
<evidence type="ECO:0000256" key="2">
    <source>
        <dbReference type="ARBA" id="ARBA00005336"/>
    </source>
</evidence>
<evidence type="ECO:0000256" key="4">
    <source>
        <dbReference type="ARBA" id="ARBA00022729"/>
    </source>
</evidence>
<sequence>MIKLCYLNRIFSKSLTFLVAIHLVSCSTNNDVSGLISSMTLEEKIGQMTQVDYRYLQDVTDINKYFLGSILSGGGSTPPTNQPSSWVDLYNRFQEQALKTRLKIPLIYGIDAVHGHNNVVGATIFPHNIGLGCANDEKLIKEIAVATAVEIQATGLDWTFSPCLAVAQDERWGRTYESFSEDPDIVTKLGVATVQGYQMGNSLSKKSVLACAKHYVGDGNTVFGTGGNNYKIDRGDVVLDESELRSKYIKPFKESIKQGVGSIMISYNSWHGKKLHGHKYLINDILKQELGFKGFVVSDWAGINEIDKDYKASIIKSINAGIDMVMVPGSLNPDHDSYDDFIRLAIESVKEGSIPMNRIDDAVTRILKIKKKIGLFDGPIKKPQNTNMVGSKKHRELARESVRKSVVLLKNENKLLPIGKSGKKITFVGEHADNIGYQCGGWTITWQGGSGDITPGTSILDAFKATVRETNDISYSIDGEDIPDSDIIIAVIGEKPYSEGWGDRKSLDLSKENKKILKRVKEKNLPYLIILVSGRPMLIEDEIKDCDAFIAVWLPGTEGAGIADVIFGDHAPTGKLSMSWPRSMDQLPINIGDKIYNPLFPFGYGLSY</sequence>
<comment type="catalytic activity">
    <reaction evidence="1">
        <text>Hydrolysis of terminal, non-reducing beta-D-glucosyl residues with release of beta-D-glucose.</text>
        <dbReference type="EC" id="3.2.1.21"/>
    </reaction>
</comment>
<dbReference type="EMBL" id="UINC01004250">
    <property type="protein sequence ID" value="SVA12953.1"/>
    <property type="molecule type" value="Genomic_DNA"/>
</dbReference>
<dbReference type="InterPro" id="IPR001764">
    <property type="entry name" value="Glyco_hydro_3_N"/>
</dbReference>
<dbReference type="InterPro" id="IPR002772">
    <property type="entry name" value="Glyco_hydro_3_C"/>
</dbReference>
<dbReference type="GO" id="GO:0008422">
    <property type="term" value="F:beta-glucosidase activity"/>
    <property type="evidence" value="ECO:0007669"/>
    <property type="project" value="UniProtKB-EC"/>
</dbReference>
<dbReference type="GO" id="GO:0009251">
    <property type="term" value="P:glucan catabolic process"/>
    <property type="evidence" value="ECO:0007669"/>
    <property type="project" value="TreeGrafter"/>
</dbReference>
<gene>
    <name evidence="9" type="ORF">METZ01_LOCUS65807</name>
</gene>
<name>A0A381TG90_9ZZZZ</name>
<evidence type="ECO:0000259" key="8">
    <source>
        <dbReference type="Pfam" id="PF01915"/>
    </source>
</evidence>